<protein>
    <submittedName>
        <fullName evidence="1">Uncharacterized protein</fullName>
    </submittedName>
</protein>
<dbReference type="Proteomes" id="UP000054270">
    <property type="component" value="Unassembled WGS sequence"/>
</dbReference>
<organism evidence="1 2">
    <name type="scientific">Hypholoma sublateritium (strain FD-334 SS-4)</name>
    <dbReference type="NCBI Taxonomy" id="945553"/>
    <lineage>
        <taxon>Eukaryota</taxon>
        <taxon>Fungi</taxon>
        <taxon>Dikarya</taxon>
        <taxon>Basidiomycota</taxon>
        <taxon>Agaricomycotina</taxon>
        <taxon>Agaricomycetes</taxon>
        <taxon>Agaricomycetidae</taxon>
        <taxon>Agaricales</taxon>
        <taxon>Agaricineae</taxon>
        <taxon>Strophariaceae</taxon>
        <taxon>Hypholoma</taxon>
    </lineage>
</organism>
<accession>A0A0D2NCN2</accession>
<keyword evidence="2" id="KW-1185">Reference proteome</keyword>
<sequence length="76" mass="8316">MSHARGAVALAPCTAPDELSLLLSSAAHGRYSPYIATASSQNPPMYLIHSPPATPFCVLYRRCMYNRVRNSTSTHH</sequence>
<name>A0A0D2NCN2_HYPSF</name>
<evidence type="ECO:0000313" key="2">
    <source>
        <dbReference type="Proteomes" id="UP000054270"/>
    </source>
</evidence>
<dbReference type="EMBL" id="KN817683">
    <property type="protein sequence ID" value="KJA14346.1"/>
    <property type="molecule type" value="Genomic_DNA"/>
</dbReference>
<proteinExistence type="predicted"/>
<dbReference type="AlphaFoldDB" id="A0A0D2NCN2"/>
<evidence type="ECO:0000313" key="1">
    <source>
        <dbReference type="EMBL" id="KJA14346.1"/>
    </source>
</evidence>
<reference evidence="2" key="1">
    <citation type="submission" date="2014-04" db="EMBL/GenBank/DDBJ databases">
        <title>Evolutionary Origins and Diversification of the Mycorrhizal Mutualists.</title>
        <authorList>
            <consortium name="DOE Joint Genome Institute"/>
            <consortium name="Mycorrhizal Genomics Consortium"/>
            <person name="Kohler A."/>
            <person name="Kuo A."/>
            <person name="Nagy L.G."/>
            <person name="Floudas D."/>
            <person name="Copeland A."/>
            <person name="Barry K.W."/>
            <person name="Cichocki N."/>
            <person name="Veneault-Fourrey C."/>
            <person name="LaButti K."/>
            <person name="Lindquist E.A."/>
            <person name="Lipzen A."/>
            <person name="Lundell T."/>
            <person name="Morin E."/>
            <person name="Murat C."/>
            <person name="Riley R."/>
            <person name="Ohm R."/>
            <person name="Sun H."/>
            <person name="Tunlid A."/>
            <person name="Henrissat B."/>
            <person name="Grigoriev I.V."/>
            <person name="Hibbett D.S."/>
            <person name="Martin F."/>
        </authorList>
    </citation>
    <scope>NUCLEOTIDE SEQUENCE [LARGE SCALE GENOMIC DNA]</scope>
    <source>
        <strain evidence="2">FD-334 SS-4</strain>
    </source>
</reference>
<gene>
    <name evidence="1" type="ORF">HYPSUDRAFT_447221</name>
</gene>